<name>A0A481ZFE4_9VIRU</name>
<organism evidence="1">
    <name type="scientific">Pithovirus LCPAC406</name>
    <dbReference type="NCBI Taxonomy" id="2506599"/>
    <lineage>
        <taxon>Viruses</taxon>
        <taxon>Pithoviruses</taxon>
    </lineage>
</organism>
<dbReference type="GO" id="GO:0004519">
    <property type="term" value="F:endonuclease activity"/>
    <property type="evidence" value="ECO:0007669"/>
    <property type="project" value="UniProtKB-KW"/>
</dbReference>
<protein>
    <submittedName>
        <fullName evidence="1">Endonuclease</fullName>
    </submittedName>
</protein>
<gene>
    <name evidence="1" type="ORF">LCPAC406_00440</name>
</gene>
<evidence type="ECO:0000313" key="1">
    <source>
        <dbReference type="EMBL" id="QBK93730.1"/>
    </source>
</evidence>
<proteinExistence type="predicted"/>
<keyword evidence="1" id="KW-0255">Endonuclease</keyword>
<keyword evidence="1" id="KW-0378">Hydrolase</keyword>
<reference evidence="1" key="1">
    <citation type="journal article" date="2019" name="MBio">
        <title>Virus Genomes from Deep Sea Sediments Expand the Ocean Megavirome and Support Independent Origins of Viral Gigantism.</title>
        <authorList>
            <person name="Backstrom D."/>
            <person name="Yutin N."/>
            <person name="Jorgensen S.L."/>
            <person name="Dharamshi J."/>
            <person name="Homa F."/>
            <person name="Zaremba-Niedwiedzka K."/>
            <person name="Spang A."/>
            <person name="Wolf Y.I."/>
            <person name="Koonin E.V."/>
            <person name="Ettema T.J."/>
        </authorList>
    </citation>
    <scope>NUCLEOTIDE SEQUENCE</scope>
</reference>
<dbReference type="EMBL" id="MK500604">
    <property type="protein sequence ID" value="QBK93730.1"/>
    <property type="molecule type" value="Genomic_DNA"/>
</dbReference>
<sequence length="239" mass="28395">MKCFTELFPDDERSKKVNTPTKEYKVKDYLNNKFPDVFIHNKSLMLSIKANNKYDRRIDFQTEIDSYVLCVEVDENQHRRYEPHEEKERTKQIQEDAGRNVIFIRFNPDNYTENGKMKNTLLEERYPVLKAKIDEIIENIRYGNGYSDPITEFKLFYNDVDIPIKERSGPQCEGITRKNTRCKNRPIKNTKFCYSHTKFILDVVQDNEEGSKPKCVGITKKKTRCRNKPIKGTKSCRYH</sequence>
<keyword evidence="1" id="KW-0540">Nuclease</keyword>
<accession>A0A481ZFE4</accession>